<dbReference type="Ensembl" id="ENSSSCT00045042768.1">
    <property type="protein sequence ID" value="ENSSSCP00045029702.1"/>
    <property type="gene ID" value="ENSSSCG00045024355.1"/>
</dbReference>
<evidence type="ECO:0000313" key="2">
    <source>
        <dbReference type="Ensembl" id="ENSSSCP00045029702.1"/>
    </source>
</evidence>
<dbReference type="InterPro" id="IPR011009">
    <property type="entry name" value="Kinase-like_dom_sf"/>
</dbReference>
<dbReference type="Proteomes" id="UP000694728">
    <property type="component" value="Unplaced"/>
</dbReference>
<dbReference type="InterPro" id="IPR050235">
    <property type="entry name" value="CK1_Ser-Thr_kinase"/>
</dbReference>
<proteinExistence type="predicted"/>
<gene>
    <name evidence="2" type="primary">CSNK1A1</name>
</gene>
<dbReference type="PANTHER" id="PTHR11909">
    <property type="entry name" value="CASEIN KINASE-RELATED"/>
    <property type="match status" value="1"/>
</dbReference>
<sequence length="289" mass="32570">MSPLLSLFQAVTQYSGIKNLSICQKSNALQHVILFGKLRSYSACGRRMAFGYPVLSLMPRCCLSARPLLQCKQYCLMHCHPLLSVQCLESPVGKRKRSMTVSTSQDPSFSGLNQLFLIDFGLAKKYRDNRTRQHIPYREDKNLTGTARYASINAHLGIEQSRRDDMESLGYVLMYFNRTSLPWQGLKAATKKQKYEKISEKKMSTPVEVLCKVSMQDGFNVNGARAKGTFNFPAPKSQASCLLEVPVVAQWVKDPTLSPRCRGLIPGLPQWHCRKLPHRPHTDGAHSCC</sequence>
<dbReference type="InterPro" id="IPR040976">
    <property type="entry name" value="Pkinase_fungal"/>
</dbReference>
<dbReference type="Pfam" id="PF17667">
    <property type="entry name" value="Pkinase_fungal"/>
    <property type="match status" value="1"/>
</dbReference>
<dbReference type="AlphaFoldDB" id="A0A8D1I8T4"/>
<accession>A0A8D1I8T4</accession>
<dbReference type="SUPFAM" id="SSF56112">
    <property type="entry name" value="Protein kinase-like (PK-like)"/>
    <property type="match status" value="1"/>
</dbReference>
<evidence type="ECO:0000313" key="3">
    <source>
        <dbReference type="Proteomes" id="UP000694728"/>
    </source>
</evidence>
<organism evidence="2 3">
    <name type="scientific">Sus scrofa</name>
    <name type="common">Pig</name>
    <dbReference type="NCBI Taxonomy" id="9823"/>
    <lineage>
        <taxon>Eukaryota</taxon>
        <taxon>Metazoa</taxon>
        <taxon>Chordata</taxon>
        <taxon>Craniata</taxon>
        <taxon>Vertebrata</taxon>
        <taxon>Euteleostomi</taxon>
        <taxon>Mammalia</taxon>
        <taxon>Eutheria</taxon>
        <taxon>Laurasiatheria</taxon>
        <taxon>Artiodactyla</taxon>
        <taxon>Suina</taxon>
        <taxon>Suidae</taxon>
        <taxon>Sus</taxon>
    </lineage>
</organism>
<feature type="domain" description="Fungal-type protein kinase" evidence="1">
    <location>
        <begin position="111"/>
        <end position="175"/>
    </location>
</feature>
<dbReference type="Ensembl" id="ENSSSCT00040018530.1">
    <property type="protein sequence ID" value="ENSSSCP00040007580.1"/>
    <property type="gene ID" value="ENSSSCG00040013772.1"/>
</dbReference>
<evidence type="ECO:0000259" key="1">
    <source>
        <dbReference type="Pfam" id="PF17667"/>
    </source>
</evidence>
<protein>
    <submittedName>
        <fullName evidence="2">Casein kinase 1 alpha 1</fullName>
    </submittedName>
</protein>
<dbReference type="Gene3D" id="1.10.510.10">
    <property type="entry name" value="Transferase(Phosphotransferase) domain 1"/>
    <property type="match status" value="1"/>
</dbReference>
<reference evidence="2" key="1">
    <citation type="submission" date="2025-05" db="UniProtKB">
        <authorList>
            <consortium name="Ensembl"/>
        </authorList>
    </citation>
    <scope>IDENTIFICATION</scope>
</reference>
<dbReference type="Proteomes" id="UP000694722">
    <property type="component" value="Unplaced"/>
</dbReference>
<name>A0A8D1I8T4_PIG</name>